<evidence type="ECO:0000313" key="2">
    <source>
        <dbReference type="Proteomes" id="UP000695022"/>
    </source>
</evidence>
<evidence type="ECO:0000313" key="3">
    <source>
        <dbReference type="RefSeq" id="XP_014680954.1"/>
    </source>
</evidence>
<evidence type="ECO:0000256" key="1">
    <source>
        <dbReference type="SAM" id="MobiDB-lite"/>
    </source>
</evidence>
<dbReference type="InterPro" id="IPR011011">
    <property type="entry name" value="Znf_FYVE_PHD"/>
</dbReference>
<gene>
    <name evidence="3" type="primary">LOC106820874</name>
</gene>
<dbReference type="GeneID" id="106820874"/>
<name>A0ABM1F933_PRICU</name>
<organism evidence="2 3">
    <name type="scientific">Priapulus caudatus</name>
    <name type="common">Priapulid worm</name>
    <dbReference type="NCBI Taxonomy" id="37621"/>
    <lineage>
        <taxon>Eukaryota</taxon>
        <taxon>Metazoa</taxon>
        <taxon>Ecdysozoa</taxon>
        <taxon>Scalidophora</taxon>
        <taxon>Priapulida</taxon>
        <taxon>Priapulimorpha</taxon>
        <taxon>Priapulimorphida</taxon>
        <taxon>Priapulidae</taxon>
        <taxon>Priapulus</taxon>
    </lineage>
</organism>
<protein>
    <submittedName>
        <fullName evidence="3">PHD finger protein ING1-like</fullName>
    </submittedName>
</protein>
<feature type="compositionally biased region" description="Polar residues" evidence="1">
    <location>
        <begin position="30"/>
        <end position="46"/>
    </location>
</feature>
<dbReference type="InterPro" id="IPR013083">
    <property type="entry name" value="Znf_RING/FYVE/PHD"/>
</dbReference>
<feature type="compositionally biased region" description="Polar residues" evidence="1">
    <location>
        <begin position="1"/>
        <end position="16"/>
    </location>
</feature>
<dbReference type="SUPFAM" id="SSF57903">
    <property type="entry name" value="FYVE/PHD zinc finger"/>
    <property type="match status" value="1"/>
</dbReference>
<feature type="region of interest" description="Disordered" evidence="1">
    <location>
        <begin position="1"/>
        <end position="82"/>
    </location>
</feature>
<accession>A0ABM1F933</accession>
<reference evidence="3" key="1">
    <citation type="submission" date="2025-08" db="UniProtKB">
        <authorList>
            <consortium name="RefSeq"/>
        </authorList>
    </citation>
    <scope>IDENTIFICATION</scope>
</reference>
<dbReference type="Proteomes" id="UP000695022">
    <property type="component" value="Unplaced"/>
</dbReference>
<dbReference type="InterPro" id="IPR028651">
    <property type="entry name" value="ING_fam"/>
</dbReference>
<keyword evidence="2" id="KW-1185">Reference proteome</keyword>
<proteinExistence type="predicted"/>
<dbReference type="PANTHER" id="PTHR10333">
    <property type="entry name" value="INHIBITOR OF GROWTH PROTEIN"/>
    <property type="match status" value="1"/>
</dbReference>
<sequence length="132" mass="14571">MNVFQDSDFSAATLTDMSEDVPRDAPPPTNNNSNMKASRTDPQPSEQQEEGRKGDINQVPGPNRQQANMISDGKPQSPVNTATANDADLSYCYCGQPEDADDMIACDNHNCKVQWYHIGCLKIKRVPKDVID</sequence>
<dbReference type="PANTHER" id="PTHR10333:SF94">
    <property type="entry name" value="FINGER DOMAIN PROTEIN, PUTATIVE (AFU_ORTHOLOGUE AFUA_3G11940)-RELATED"/>
    <property type="match status" value="1"/>
</dbReference>
<dbReference type="RefSeq" id="XP_014680954.1">
    <property type="nucleotide sequence ID" value="XM_014825468.1"/>
</dbReference>
<dbReference type="Gene3D" id="3.30.40.10">
    <property type="entry name" value="Zinc/RING finger domain, C3HC4 (zinc finger)"/>
    <property type="match status" value="1"/>
</dbReference>